<protein>
    <submittedName>
        <fullName evidence="2">Uncharacterized protein</fullName>
    </submittedName>
</protein>
<evidence type="ECO:0000313" key="3">
    <source>
        <dbReference type="Proteomes" id="UP000006176"/>
    </source>
</evidence>
<gene>
    <name evidence="2" type="ordered locus">Sulba_2331</name>
</gene>
<evidence type="ECO:0000256" key="1">
    <source>
        <dbReference type="SAM" id="MobiDB-lite"/>
    </source>
</evidence>
<proteinExistence type="predicted"/>
<dbReference type="AlphaFoldDB" id="I3Y077"/>
<keyword evidence="3" id="KW-1185">Reference proteome</keyword>
<feature type="compositionally biased region" description="Basic and acidic residues" evidence="1">
    <location>
        <begin position="66"/>
        <end position="77"/>
    </location>
</feature>
<reference evidence="2 3" key="1">
    <citation type="submission" date="2012-06" db="EMBL/GenBank/DDBJ databases">
        <title>Complete sequence of Sulfurospirillum barnesii SES-3.</title>
        <authorList>
            <consortium name="US DOE Joint Genome Institute"/>
            <person name="Lucas S."/>
            <person name="Han J."/>
            <person name="Lapidus A."/>
            <person name="Cheng J.-F."/>
            <person name="Goodwin L."/>
            <person name="Pitluck S."/>
            <person name="Peters L."/>
            <person name="Ovchinnikova G."/>
            <person name="Lu M."/>
            <person name="Detter J.C."/>
            <person name="Han C."/>
            <person name="Tapia R."/>
            <person name="Land M."/>
            <person name="Hauser L."/>
            <person name="Kyrpides N."/>
            <person name="Ivanova N."/>
            <person name="Pagani I."/>
            <person name="Stolz J."/>
            <person name="Arkin A."/>
            <person name="Dehal P."/>
            <person name="Oremland R."/>
            <person name="Saltikov C."/>
            <person name="Basu P."/>
            <person name="Hollibaugh J."/>
            <person name="Newman D."/>
            <person name="Stolyar S."/>
            <person name="Hazen T."/>
            <person name="Woyke T."/>
        </authorList>
    </citation>
    <scope>NUCLEOTIDE SEQUENCE [LARGE SCALE GENOMIC DNA]</scope>
    <source>
        <strain evidence="3">ATCC 700032 / DSM 10660 / SES-3</strain>
    </source>
</reference>
<dbReference type="Proteomes" id="UP000006176">
    <property type="component" value="Chromosome"/>
</dbReference>
<name>I3Y077_SULBS</name>
<sequence>MDLAQFKKKHKVKKISELHKFNSEISQLIEEGFSQKSICEFLRLNGVEAKQSNLSQYIKRQQQPKKVKEDLEIEKKPTPQKTTTPSNLFKKSEVKSFEIIEPDYSQFER</sequence>
<dbReference type="PATRIC" id="fig|760154.4.peg.2330"/>
<dbReference type="STRING" id="760154.Sulba_2331"/>
<dbReference type="KEGG" id="sba:Sulba_2331"/>
<evidence type="ECO:0000313" key="2">
    <source>
        <dbReference type="EMBL" id="AFL69601.1"/>
    </source>
</evidence>
<organism evidence="2 3">
    <name type="scientific">Sulfurospirillum barnesii (strain ATCC 700032 / DSM 10660 / SES-3)</name>
    <dbReference type="NCBI Taxonomy" id="760154"/>
    <lineage>
        <taxon>Bacteria</taxon>
        <taxon>Pseudomonadati</taxon>
        <taxon>Campylobacterota</taxon>
        <taxon>Epsilonproteobacteria</taxon>
        <taxon>Campylobacterales</taxon>
        <taxon>Sulfurospirillaceae</taxon>
        <taxon>Sulfurospirillum</taxon>
    </lineage>
</organism>
<feature type="region of interest" description="Disordered" evidence="1">
    <location>
        <begin position="58"/>
        <end position="87"/>
    </location>
</feature>
<dbReference type="EMBL" id="CP003333">
    <property type="protein sequence ID" value="AFL69601.1"/>
    <property type="molecule type" value="Genomic_DNA"/>
</dbReference>
<accession>I3Y077</accession>
<dbReference type="RefSeq" id="WP_014770464.1">
    <property type="nucleotide sequence ID" value="NC_018002.1"/>
</dbReference>
<dbReference type="HOGENOM" id="CLU_2182616_0_0_7"/>